<proteinExistence type="inferred from homology"/>
<keyword evidence="5" id="KW-0158">Chromosome</keyword>
<reference evidence="11 12" key="1">
    <citation type="submission" date="2018-04" db="EMBL/GenBank/DDBJ databases">
        <title>The genome of golden apple snail Pomacea canaliculata provides insight into stress tolerance and invasive adaptation.</title>
        <authorList>
            <person name="Liu C."/>
            <person name="Liu B."/>
            <person name="Ren Y."/>
            <person name="Zhang Y."/>
            <person name="Wang H."/>
            <person name="Li S."/>
            <person name="Jiang F."/>
            <person name="Yin L."/>
            <person name="Zhang G."/>
            <person name="Qian W."/>
            <person name="Fan W."/>
        </authorList>
    </citation>
    <scope>NUCLEOTIDE SEQUENCE [LARGE SCALE GENOMIC DNA]</scope>
    <source>
        <strain evidence="11">SZHN2017</strain>
        <tissue evidence="11">Muscle</tissue>
    </source>
</reference>
<evidence type="ECO:0000313" key="12">
    <source>
        <dbReference type="Proteomes" id="UP000245119"/>
    </source>
</evidence>
<evidence type="ECO:0000313" key="11">
    <source>
        <dbReference type="EMBL" id="PVD24847.1"/>
    </source>
</evidence>
<dbReference type="Pfam" id="PF16686">
    <property type="entry name" value="POT1PC"/>
    <property type="match status" value="1"/>
</dbReference>
<dbReference type="InterPro" id="IPR032042">
    <property type="entry name" value="POT1PC"/>
</dbReference>
<keyword evidence="8" id="KW-0539">Nucleus</keyword>
<dbReference type="CDD" id="cd04497">
    <property type="entry name" value="hPOT1_OB1_like"/>
    <property type="match status" value="1"/>
</dbReference>
<protein>
    <recommendedName>
        <fullName evidence="4">Protection of telomeres protein 1</fullName>
    </recommendedName>
</protein>
<evidence type="ECO:0000256" key="2">
    <source>
        <dbReference type="ARBA" id="ARBA00004574"/>
    </source>
</evidence>
<dbReference type="Proteomes" id="UP000245119">
    <property type="component" value="Linkage Group LG9"/>
</dbReference>
<feature type="region of interest" description="Disordered" evidence="9">
    <location>
        <begin position="337"/>
        <end position="358"/>
    </location>
</feature>
<dbReference type="InterPro" id="IPR028389">
    <property type="entry name" value="POT1"/>
</dbReference>
<evidence type="ECO:0000256" key="5">
    <source>
        <dbReference type="ARBA" id="ARBA00022454"/>
    </source>
</evidence>
<dbReference type="SMART" id="SM00976">
    <property type="entry name" value="Telo_bind"/>
    <property type="match status" value="1"/>
</dbReference>
<dbReference type="OrthoDB" id="2186770at2759"/>
<feature type="compositionally biased region" description="Polar residues" evidence="9">
    <location>
        <begin position="260"/>
        <end position="269"/>
    </location>
</feature>
<evidence type="ECO:0000256" key="4">
    <source>
        <dbReference type="ARBA" id="ARBA00015253"/>
    </source>
</evidence>
<evidence type="ECO:0000256" key="6">
    <source>
        <dbReference type="ARBA" id="ARBA00022895"/>
    </source>
</evidence>
<feature type="region of interest" description="Disordered" evidence="9">
    <location>
        <begin position="260"/>
        <end position="307"/>
    </location>
</feature>
<comment type="caution">
    <text evidence="11">The sequence shown here is derived from an EMBL/GenBank/DDBJ whole genome shotgun (WGS) entry which is preliminary data.</text>
</comment>
<accession>A0A2T7NUJ1</accession>
<dbReference type="Pfam" id="PF02765">
    <property type="entry name" value="POT1"/>
    <property type="match status" value="1"/>
</dbReference>
<dbReference type="InterPro" id="IPR012340">
    <property type="entry name" value="NA-bd_OB-fold"/>
</dbReference>
<sequence length="675" mass="75559">MSKKSPVKYVSLKDASGRCNVFGVVQFCKQPVKTKGTDYLMTISITDQSLAAGDKLVCLIFHPSLEALPRLTAGDVIRFHRLKIGTFNDKPQGEAKCTLGCSWLVFGADTEQLQSSSKNFSCTDDDRQKKDMTSTCKELQQLDSSFLADVWFYDDHFLTYLDMKPAQFIKLCNLHAAISKDPDTGQPFTNTTVVELVIHRGTSYGRGIVFLSNDSPEVQCLKKRMKEISGPESTDTCIINGSEKIQSCGDEGCNRTTGEIDTNIKQTRPSAAATRGQGEETSENAPRPGCSHWDNAVSQSSPQYASTDQNSKIFNNENTLKMNSLGIDRIHSDRVERKEMENTTLRQGSKRKPMATKSDYEQVVASGLTTQKDSFCRDEQESSEILPDVIVISSGSTDSEKHASLNQSNSMEVVMAEPSLSEYGLLDTCNSQSLESDSNQSLYNESIQSCFSLPSPGDVCMLQTATGHRHINRTSLREILDYRVPYKFRVLAWLVDFYPNTTDVYDFVQELCPRCKILKKIGREDSEQKKRKKDVRVVSSVTSLAECLGGDFGNWNFEVELNDREVKLCSQCSTEEEPVPVELTYVLRMVLTDSSNCFLPVNLWQENATKFFNGIKPEKALEDDKEFQNAICTLQDCVLLHPSKARTDVRPLDCCIFSYSTPFGTNFQLFDTILA</sequence>
<evidence type="ECO:0000256" key="3">
    <source>
        <dbReference type="ARBA" id="ARBA00008442"/>
    </source>
</evidence>
<keyword evidence="12" id="KW-1185">Reference proteome</keyword>
<dbReference type="GO" id="GO:0000783">
    <property type="term" value="C:nuclear telomere cap complex"/>
    <property type="evidence" value="ECO:0007669"/>
    <property type="project" value="TreeGrafter"/>
</dbReference>
<dbReference type="STRING" id="400727.A0A2T7NUJ1"/>
<keyword evidence="6" id="KW-0779">Telomere</keyword>
<name>A0A2T7NUJ1_POMCA</name>
<evidence type="ECO:0000256" key="1">
    <source>
        <dbReference type="ARBA" id="ARBA00004123"/>
    </source>
</evidence>
<evidence type="ECO:0000256" key="9">
    <source>
        <dbReference type="SAM" id="MobiDB-lite"/>
    </source>
</evidence>
<comment type="similarity">
    <text evidence="3">Belongs to the telombin family.</text>
</comment>
<dbReference type="GO" id="GO:0098505">
    <property type="term" value="F:G-rich strand telomeric DNA binding"/>
    <property type="evidence" value="ECO:0007669"/>
    <property type="project" value="TreeGrafter"/>
</dbReference>
<dbReference type="PANTHER" id="PTHR14513:SF0">
    <property type="entry name" value="PROTECTION OF TELOMERES PROTEIN 1"/>
    <property type="match status" value="1"/>
</dbReference>
<feature type="compositionally biased region" description="Polar residues" evidence="9">
    <location>
        <begin position="296"/>
        <end position="307"/>
    </location>
</feature>
<dbReference type="GO" id="GO:0010521">
    <property type="term" value="F:telomerase inhibitor activity"/>
    <property type="evidence" value="ECO:0007669"/>
    <property type="project" value="TreeGrafter"/>
</dbReference>
<evidence type="ECO:0000259" key="10">
    <source>
        <dbReference type="SMART" id="SM00976"/>
    </source>
</evidence>
<dbReference type="SUPFAM" id="SSF50249">
    <property type="entry name" value="Nucleic acid-binding proteins"/>
    <property type="match status" value="2"/>
</dbReference>
<dbReference type="PANTHER" id="PTHR14513">
    <property type="entry name" value="PROTECTION OF TELOMERES 1"/>
    <property type="match status" value="1"/>
</dbReference>
<dbReference type="InterPro" id="IPR011564">
    <property type="entry name" value="Telomer_end-bd_POT1/Cdc13"/>
</dbReference>
<keyword evidence="7" id="KW-0238">DNA-binding</keyword>
<dbReference type="GO" id="GO:0016233">
    <property type="term" value="P:telomere capping"/>
    <property type="evidence" value="ECO:0007669"/>
    <property type="project" value="TreeGrafter"/>
</dbReference>
<dbReference type="Gene3D" id="2.40.50.140">
    <property type="entry name" value="Nucleic acid-binding proteins"/>
    <property type="match status" value="1"/>
</dbReference>
<organism evidence="11 12">
    <name type="scientific">Pomacea canaliculata</name>
    <name type="common">Golden apple snail</name>
    <dbReference type="NCBI Taxonomy" id="400727"/>
    <lineage>
        <taxon>Eukaryota</taxon>
        <taxon>Metazoa</taxon>
        <taxon>Spiralia</taxon>
        <taxon>Lophotrochozoa</taxon>
        <taxon>Mollusca</taxon>
        <taxon>Gastropoda</taxon>
        <taxon>Caenogastropoda</taxon>
        <taxon>Architaenioglossa</taxon>
        <taxon>Ampullarioidea</taxon>
        <taxon>Ampullariidae</taxon>
        <taxon>Pomacea</taxon>
    </lineage>
</organism>
<dbReference type="AlphaFoldDB" id="A0A2T7NUJ1"/>
<dbReference type="EMBL" id="PZQS01000009">
    <property type="protein sequence ID" value="PVD24847.1"/>
    <property type="molecule type" value="Genomic_DNA"/>
</dbReference>
<dbReference type="GO" id="GO:0032210">
    <property type="term" value="P:regulation of telomere maintenance via telomerase"/>
    <property type="evidence" value="ECO:0007669"/>
    <property type="project" value="TreeGrafter"/>
</dbReference>
<evidence type="ECO:0000256" key="7">
    <source>
        <dbReference type="ARBA" id="ARBA00023125"/>
    </source>
</evidence>
<evidence type="ECO:0000256" key="8">
    <source>
        <dbReference type="ARBA" id="ARBA00023242"/>
    </source>
</evidence>
<comment type="subcellular location">
    <subcellularLocation>
        <location evidence="2">Chromosome</location>
        <location evidence="2">Telomere</location>
    </subcellularLocation>
    <subcellularLocation>
        <location evidence="1">Nucleus</location>
    </subcellularLocation>
</comment>
<feature type="domain" description="Telomeric single stranded DNA binding POT1/Cdc13" evidence="10">
    <location>
        <begin position="9"/>
        <end position="137"/>
    </location>
</feature>
<gene>
    <name evidence="11" type="ORF">C0Q70_15333</name>
</gene>